<feature type="domain" description="Acyl-CoA thioesterase-like N-terminal HotDog" evidence="1">
    <location>
        <begin position="28"/>
        <end position="111"/>
    </location>
</feature>
<feature type="domain" description="Acyl-CoA thioesterase-like C-terminal" evidence="2">
    <location>
        <begin position="131"/>
        <end position="261"/>
    </location>
</feature>
<dbReference type="Proteomes" id="UP000057820">
    <property type="component" value="Plasmid 2"/>
</dbReference>
<dbReference type="OMA" id="WMFPNVD"/>
<dbReference type="Pfam" id="PF20789">
    <property type="entry name" value="4HBT_3C"/>
    <property type="match status" value="1"/>
</dbReference>
<dbReference type="EMBL" id="LN868939">
    <property type="protein sequence ID" value="CRY83377.1"/>
    <property type="molecule type" value="Genomic_DNA"/>
</dbReference>
<accession>A0A0H5P6S3</accession>
<dbReference type="Pfam" id="PF13622">
    <property type="entry name" value="4HBT_3"/>
    <property type="match status" value="1"/>
</dbReference>
<dbReference type="KEGG" id="nfr:ERS450000_05463"/>
<dbReference type="InterPro" id="IPR029069">
    <property type="entry name" value="HotDog_dom_sf"/>
</dbReference>
<dbReference type="Gene3D" id="2.40.160.210">
    <property type="entry name" value="Acyl-CoA thioesterase, double hotdog domain"/>
    <property type="match status" value="1"/>
</dbReference>
<keyword evidence="3" id="KW-0614">Plasmid</keyword>
<organism evidence="3 4">
    <name type="scientific">Nocardia farcinica</name>
    <dbReference type="NCBI Taxonomy" id="37329"/>
    <lineage>
        <taxon>Bacteria</taxon>
        <taxon>Bacillati</taxon>
        <taxon>Actinomycetota</taxon>
        <taxon>Actinomycetes</taxon>
        <taxon>Mycobacteriales</taxon>
        <taxon>Nocardiaceae</taxon>
        <taxon>Nocardia</taxon>
    </lineage>
</organism>
<dbReference type="InterPro" id="IPR049449">
    <property type="entry name" value="TesB_ACOT8-like_N"/>
</dbReference>
<evidence type="ECO:0000259" key="1">
    <source>
        <dbReference type="Pfam" id="PF13622"/>
    </source>
</evidence>
<sequence length="266" mass="28954">MTETTEPDHFFRRTGAHRFVPTARTGGAWSADEQHFSPISGLLLHEIERVRADQQRPALLMSRISYDILGRIGVEEFDIEVEVVRPGRTIELVQATAVIGGRPTVTARVWLLTAVDTAAVAGGAPDPLPHPETLEPWPLSSVWPGGYIAALDARPVTPPRPGRTAAWVSTPVDLVADEKASDLASFLALVDTANGIAVRRDPREWMFPNVDLTIHLYRQPSGPWTGLDTTVTWGADGQGLTSTVLHDIHGPVGRAEQILTVRPQHG</sequence>
<protein>
    <recommendedName>
        <fullName evidence="5">Thioesterase</fullName>
    </recommendedName>
</protein>
<evidence type="ECO:0008006" key="5">
    <source>
        <dbReference type="Google" id="ProtNLM"/>
    </source>
</evidence>
<reference evidence="4" key="1">
    <citation type="submission" date="2015-03" db="EMBL/GenBank/DDBJ databases">
        <authorList>
            <consortium name="Pathogen Informatics"/>
        </authorList>
    </citation>
    <scope>NUCLEOTIDE SEQUENCE [LARGE SCALE GENOMIC DNA]</scope>
    <source>
        <strain evidence="4">NCTC11134</strain>
        <plasmid evidence="4">2</plasmid>
    </source>
</reference>
<dbReference type="InterPro" id="IPR049450">
    <property type="entry name" value="ACOT8-like_C"/>
</dbReference>
<evidence type="ECO:0000259" key="2">
    <source>
        <dbReference type="Pfam" id="PF20789"/>
    </source>
</evidence>
<dbReference type="AlphaFoldDB" id="A0A0H5P6S3"/>
<gene>
    <name evidence="3" type="ORF">ERS450000_05463</name>
</gene>
<dbReference type="InterPro" id="IPR042171">
    <property type="entry name" value="Acyl-CoA_hotdog"/>
</dbReference>
<evidence type="ECO:0000313" key="4">
    <source>
        <dbReference type="Proteomes" id="UP000057820"/>
    </source>
</evidence>
<dbReference type="SUPFAM" id="SSF54637">
    <property type="entry name" value="Thioesterase/thiol ester dehydrase-isomerase"/>
    <property type="match status" value="1"/>
</dbReference>
<evidence type="ECO:0000313" key="3">
    <source>
        <dbReference type="EMBL" id="CRY83377.1"/>
    </source>
</evidence>
<name>A0A0H5P6S3_NOCFR</name>
<geneLocation type="plasmid" evidence="3">
    <name>2</name>
</geneLocation>
<dbReference type="GeneID" id="61135082"/>
<proteinExistence type="predicted"/>
<dbReference type="RefSeq" id="WP_011211010.1">
    <property type="nucleotide sequence ID" value="NZ_CAACYE020000001.1"/>
</dbReference>